<dbReference type="InterPro" id="IPR001611">
    <property type="entry name" value="Leu-rich_rpt"/>
</dbReference>
<dbReference type="Proteomes" id="UP000478571">
    <property type="component" value="Unassembled WGS sequence"/>
</dbReference>
<dbReference type="SUPFAM" id="SSF52058">
    <property type="entry name" value="L domain-like"/>
    <property type="match status" value="1"/>
</dbReference>
<reference evidence="4 5" key="1">
    <citation type="submission" date="2020-01" db="EMBL/GenBank/DDBJ databases">
        <title>Draft Genome Sequence of Vibrio sp. strain OCN044, Isolated from a Healthy Coral at Palmyra Atoll.</title>
        <authorList>
            <person name="Videau P."/>
            <person name="Loughran R."/>
            <person name="Esquivel A."/>
            <person name="Deadmond M."/>
            <person name="Paddock B.E."/>
            <person name="Saw J.H."/>
            <person name="Ushijima B."/>
        </authorList>
    </citation>
    <scope>NUCLEOTIDE SEQUENCE [LARGE SCALE GENOMIC DNA]</scope>
    <source>
        <strain evidence="4 5">OCN044</strain>
    </source>
</reference>
<evidence type="ECO:0000313" key="5">
    <source>
        <dbReference type="Proteomes" id="UP000478571"/>
    </source>
</evidence>
<keyword evidence="3" id="KW-0732">Signal</keyword>
<dbReference type="InterPro" id="IPR050836">
    <property type="entry name" value="SDS22/Internalin_LRR"/>
</dbReference>
<comment type="caution">
    <text evidence="4">The sequence shown here is derived from an EMBL/GenBank/DDBJ whole genome shotgun (WGS) entry which is preliminary data.</text>
</comment>
<organism evidence="4 5">
    <name type="scientific">Vibrio tetraodonis subsp. pristinus</name>
    <dbReference type="NCBI Taxonomy" id="2695891"/>
    <lineage>
        <taxon>Bacteria</taxon>
        <taxon>Pseudomonadati</taxon>
        <taxon>Pseudomonadota</taxon>
        <taxon>Gammaproteobacteria</taxon>
        <taxon>Vibrionales</taxon>
        <taxon>Vibrionaceae</taxon>
        <taxon>Vibrio</taxon>
    </lineage>
</organism>
<evidence type="ECO:0000256" key="3">
    <source>
        <dbReference type="SAM" id="SignalP"/>
    </source>
</evidence>
<keyword evidence="5" id="KW-1185">Reference proteome</keyword>
<name>A0A6L8M0J7_9VIBR</name>
<sequence>MKLVKRGYVFLTALSLYIVMAGQALALTAQQQAEAIIQASPVVQKIKQNFKPEYGNLSFFVEGLTGKLSKLPSLESERKRSAITPSIIGDDEQYGATGSLSRIAVLLDQQGQALNVTVEQYATISAKFISAISDAKYLHLRDARYLDSSIDLSAFSNLERVTIAFLDNVQQVILPQSGSVEKINIHQTELRHISNLGLQKNLDVFISTAENARGFDELNGNQSLEYLSIELSKSDLDIGSLTNLEKLWVTGPEYKNIKNIDKLGKLKNLIMEDFTDKKLSGVILPKSIETISIYNIAKGSLPQIRSLSSLKRLAFKSIEDNMLKNVEDLPSLQELLITYSNLPTLNGIEKLPSLKDLTVKKSGTIDISAIEALHHLENLQITENYLDDISVIAKLPKLVYADASYNQLKVLPKLQPGNHLESFVFSDNPIETIDPEVLKTYSKVSKRAYRTPFYQSLTRKQQLYF</sequence>
<gene>
    <name evidence="4" type="ORF">GTG28_07020</name>
</gene>
<dbReference type="AlphaFoldDB" id="A0A6L8M0J7"/>
<dbReference type="Gene3D" id="3.80.10.10">
    <property type="entry name" value="Ribonuclease Inhibitor"/>
    <property type="match status" value="2"/>
</dbReference>
<dbReference type="PANTHER" id="PTHR46652:SF3">
    <property type="entry name" value="LEUCINE-RICH REPEAT-CONTAINING PROTEIN 9"/>
    <property type="match status" value="1"/>
</dbReference>
<evidence type="ECO:0008006" key="6">
    <source>
        <dbReference type="Google" id="ProtNLM"/>
    </source>
</evidence>
<dbReference type="PANTHER" id="PTHR46652">
    <property type="entry name" value="LEUCINE-RICH REPEAT AND IQ DOMAIN-CONTAINING PROTEIN 1-RELATED"/>
    <property type="match status" value="1"/>
</dbReference>
<evidence type="ECO:0000313" key="4">
    <source>
        <dbReference type="EMBL" id="MYM58972.1"/>
    </source>
</evidence>
<dbReference type="InterPro" id="IPR032675">
    <property type="entry name" value="LRR_dom_sf"/>
</dbReference>
<evidence type="ECO:0000256" key="2">
    <source>
        <dbReference type="ARBA" id="ARBA00022737"/>
    </source>
</evidence>
<keyword evidence="2" id="KW-0677">Repeat</keyword>
<dbReference type="PROSITE" id="PS51450">
    <property type="entry name" value="LRR"/>
    <property type="match status" value="1"/>
</dbReference>
<accession>A0A6L8M0J7</accession>
<dbReference type="EMBL" id="WWEU01000002">
    <property type="protein sequence ID" value="MYM58972.1"/>
    <property type="molecule type" value="Genomic_DNA"/>
</dbReference>
<proteinExistence type="predicted"/>
<protein>
    <recommendedName>
        <fullName evidence="6">Internalin</fullName>
    </recommendedName>
</protein>
<evidence type="ECO:0000256" key="1">
    <source>
        <dbReference type="ARBA" id="ARBA00022614"/>
    </source>
</evidence>
<dbReference type="RefSeq" id="WP_160928348.1">
    <property type="nucleotide sequence ID" value="NZ_WWEU01000002.1"/>
</dbReference>
<keyword evidence="1" id="KW-0433">Leucine-rich repeat</keyword>
<feature type="signal peptide" evidence="3">
    <location>
        <begin position="1"/>
        <end position="26"/>
    </location>
</feature>
<feature type="chain" id="PRO_5026910494" description="Internalin" evidence="3">
    <location>
        <begin position="27"/>
        <end position="465"/>
    </location>
</feature>